<evidence type="ECO:0000313" key="3">
    <source>
        <dbReference type="Proteomes" id="UP000789901"/>
    </source>
</evidence>
<dbReference type="PANTHER" id="PTHR13318">
    <property type="entry name" value="PARTNER OF PAIRED, ISOFORM B-RELATED"/>
    <property type="match status" value="1"/>
</dbReference>
<dbReference type="SUPFAM" id="SSF52047">
    <property type="entry name" value="RNI-like"/>
    <property type="match status" value="1"/>
</dbReference>
<evidence type="ECO:0000259" key="1">
    <source>
        <dbReference type="Pfam" id="PF25372"/>
    </source>
</evidence>
<sequence length="286" mass="32215">MRGNQKPLFCSKLLRLVLHECKISDRTLIRIACETPRLEYLVLDECKGFSYESTADSLKMWPNLKHFKFDFNTIKKRFSGENIYICIDDKILCGIANQNLKYLSLGSSDISDNSLNKIADSCSNLEYLSLECDKNITNISMIKIAHSCPKLQYLSLLHCGITDETLKAIAYFCPELQHLRLISCEGISDMGVCVIATSCRNIIDLSLEGCAVSDISVKKIAQSSRSCPRLEVLLLLNCFITDISIHEIIRSCKNLRSLDLKKCDSVTDEAIDALMSSNPRINIREP</sequence>
<comment type="caution">
    <text evidence="2">The sequence shown here is derived from an EMBL/GenBank/DDBJ whole genome shotgun (WGS) entry which is preliminary data.</text>
</comment>
<dbReference type="Proteomes" id="UP000789901">
    <property type="component" value="Unassembled WGS sequence"/>
</dbReference>
<dbReference type="SMART" id="SM00367">
    <property type="entry name" value="LRR_CC"/>
    <property type="match status" value="8"/>
</dbReference>
<dbReference type="InterPro" id="IPR057207">
    <property type="entry name" value="FBXL15_LRR"/>
</dbReference>
<name>A0ABM8W017_GIGMA</name>
<reference evidence="2 3" key="1">
    <citation type="submission" date="2021-06" db="EMBL/GenBank/DDBJ databases">
        <authorList>
            <person name="Kallberg Y."/>
            <person name="Tangrot J."/>
            <person name="Rosling A."/>
        </authorList>
    </citation>
    <scope>NUCLEOTIDE SEQUENCE [LARGE SCALE GENOMIC DNA]</scope>
    <source>
        <strain evidence="2 3">120-4 pot B 10/14</strain>
    </source>
</reference>
<organism evidence="2 3">
    <name type="scientific">Gigaspora margarita</name>
    <dbReference type="NCBI Taxonomy" id="4874"/>
    <lineage>
        <taxon>Eukaryota</taxon>
        <taxon>Fungi</taxon>
        <taxon>Fungi incertae sedis</taxon>
        <taxon>Mucoromycota</taxon>
        <taxon>Glomeromycotina</taxon>
        <taxon>Glomeromycetes</taxon>
        <taxon>Diversisporales</taxon>
        <taxon>Gigasporaceae</taxon>
        <taxon>Gigaspora</taxon>
    </lineage>
</organism>
<feature type="domain" description="F-box/LRR-repeat protein 15-like leucin rich repeat" evidence="1">
    <location>
        <begin position="120"/>
        <end position="272"/>
    </location>
</feature>
<dbReference type="InterPro" id="IPR032675">
    <property type="entry name" value="LRR_dom_sf"/>
</dbReference>
<gene>
    <name evidence="2" type="ORF">GMARGA_LOCUS1678</name>
</gene>
<dbReference type="Pfam" id="PF25372">
    <property type="entry name" value="DUF7885"/>
    <property type="match status" value="1"/>
</dbReference>
<dbReference type="InterPro" id="IPR006553">
    <property type="entry name" value="Leu-rich_rpt_Cys-con_subtyp"/>
</dbReference>
<dbReference type="EMBL" id="CAJVQB010000450">
    <property type="protein sequence ID" value="CAG8490122.1"/>
    <property type="molecule type" value="Genomic_DNA"/>
</dbReference>
<dbReference type="Pfam" id="PF13516">
    <property type="entry name" value="LRR_6"/>
    <property type="match status" value="1"/>
</dbReference>
<accession>A0ABM8W017</accession>
<keyword evidence="3" id="KW-1185">Reference proteome</keyword>
<proteinExistence type="predicted"/>
<evidence type="ECO:0000313" key="2">
    <source>
        <dbReference type="EMBL" id="CAG8490122.1"/>
    </source>
</evidence>
<dbReference type="InterPro" id="IPR001611">
    <property type="entry name" value="Leu-rich_rpt"/>
</dbReference>
<dbReference type="Gene3D" id="3.80.10.10">
    <property type="entry name" value="Ribonuclease Inhibitor"/>
    <property type="match status" value="2"/>
</dbReference>
<protein>
    <submittedName>
        <fullName evidence="2">39054_t:CDS:1</fullName>
    </submittedName>
</protein>